<gene>
    <name evidence="3" type="ORF">GCM10010191_56040</name>
</gene>
<feature type="compositionally biased region" description="Low complexity" evidence="1">
    <location>
        <begin position="162"/>
        <end position="180"/>
    </location>
</feature>
<evidence type="ECO:0000256" key="2">
    <source>
        <dbReference type="SAM" id="SignalP"/>
    </source>
</evidence>
<organism evidence="3 4">
    <name type="scientific">Actinomadura vinacea</name>
    <dbReference type="NCBI Taxonomy" id="115336"/>
    <lineage>
        <taxon>Bacteria</taxon>
        <taxon>Bacillati</taxon>
        <taxon>Actinomycetota</taxon>
        <taxon>Actinomycetes</taxon>
        <taxon>Streptosporangiales</taxon>
        <taxon>Thermomonosporaceae</taxon>
        <taxon>Actinomadura</taxon>
    </lineage>
</organism>
<dbReference type="Proteomes" id="UP001501231">
    <property type="component" value="Unassembled WGS sequence"/>
</dbReference>
<reference evidence="4" key="1">
    <citation type="journal article" date="2019" name="Int. J. Syst. Evol. Microbiol.">
        <title>The Global Catalogue of Microorganisms (GCM) 10K type strain sequencing project: providing services to taxonomists for standard genome sequencing and annotation.</title>
        <authorList>
            <consortium name="The Broad Institute Genomics Platform"/>
            <consortium name="The Broad Institute Genome Sequencing Center for Infectious Disease"/>
            <person name="Wu L."/>
            <person name="Ma J."/>
        </authorList>
    </citation>
    <scope>NUCLEOTIDE SEQUENCE [LARGE SCALE GENOMIC DNA]</scope>
    <source>
        <strain evidence="4">JCM 3325</strain>
    </source>
</reference>
<comment type="caution">
    <text evidence="3">The sequence shown here is derived from an EMBL/GenBank/DDBJ whole genome shotgun (WGS) entry which is preliminary data.</text>
</comment>
<feature type="compositionally biased region" description="Low complexity" evidence="1">
    <location>
        <begin position="35"/>
        <end position="45"/>
    </location>
</feature>
<feature type="compositionally biased region" description="Low complexity" evidence="1">
    <location>
        <begin position="190"/>
        <end position="200"/>
    </location>
</feature>
<evidence type="ECO:0000313" key="3">
    <source>
        <dbReference type="EMBL" id="GAA2434399.1"/>
    </source>
</evidence>
<feature type="signal peptide" evidence="2">
    <location>
        <begin position="1"/>
        <end position="28"/>
    </location>
</feature>
<feature type="compositionally biased region" description="Gly residues" evidence="1">
    <location>
        <begin position="46"/>
        <end position="55"/>
    </location>
</feature>
<accession>A0ABP5WRI3</accession>
<keyword evidence="2" id="KW-0732">Signal</keyword>
<feature type="region of interest" description="Disordered" evidence="1">
    <location>
        <begin position="28"/>
        <end position="61"/>
    </location>
</feature>
<evidence type="ECO:0000313" key="4">
    <source>
        <dbReference type="Proteomes" id="UP001501231"/>
    </source>
</evidence>
<evidence type="ECO:0008006" key="5">
    <source>
        <dbReference type="Google" id="ProtNLM"/>
    </source>
</evidence>
<feature type="chain" id="PRO_5046377060" description="DUF732 domain-containing protein" evidence="2">
    <location>
        <begin position="29"/>
        <end position="200"/>
    </location>
</feature>
<keyword evidence="4" id="KW-1185">Reference proteome</keyword>
<evidence type="ECO:0000256" key="1">
    <source>
        <dbReference type="SAM" id="MobiDB-lite"/>
    </source>
</evidence>
<dbReference type="PROSITE" id="PS51257">
    <property type="entry name" value="PROKAR_LIPOPROTEIN"/>
    <property type="match status" value="1"/>
</dbReference>
<protein>
    <recommendedName>
        <fullName evidence="5">DUF732 domain-containing protein</fullName>
    </recommendedName>
</protein>
<proteinExistence type="predicted"/>
<dbReference type="EMBL" id="BAAARW010000020">
    <property type="protein sequence ID" value="GAA2434399.1"/>
    <property type="molecule type" value="Genomic_DNA"/>
</dbReference>
<feature type="region of interest" description="Disordered" evidence="1">
    <location>
        <begin position="159"/>
        <end position="200"/>
    </location>
</feature>
<name>A0ABP5WRI3_9ACTN</name>
<sequence>MDLTRGRTLAVTLILALACGCGSGAVSGGSPDEPGANAPQNNSGNNPGGGGGGGQDTDYGPLELPVGNTGVNASSGLVYEALQAGNCAGARAQLAKAPNSVAPPGPEAMRLLRVGIALCERRGADAKSAFAGLSKPTEPQFMCFLYRAAASLIKRRPVSAFGDCPTDPSPGGSSPDVETPTPEPSPPESPSETPSVEATG</sequence>